<dbReference type="Proteomes" id="UP000248961">
    <property type="component" value="Unassembled WGS sequence"/>
</dbReference>
<dbReference type="AlphaFoldDB" id="A0A395I899"/>
<feature type="transmembrane region" description="Helical" evidence="1">
    <location>
        <begin position="50"/>
        <end position="71"/>
    </location>
</feature>
<evidence type="ECO:0000256" key="1">
    <source>
        <dbReference type="SAM" id="Phobius"/>
    </source>
</evidence>
<dbReference type="RefSeq" id="XP_025555634.1">
    <property type="nucleotide sequence ID" value="XM_025690070.1"/>
</dbReference>
<sequence>MVTSYADCPLFCHTDTFTVSRHESSFLDAPHHSAQQESVDLPRVVQGRKWPTLFLFSFLLFFFILSCGYAARLRPWSDQSMTQAHAIGIDRSAYQWYKICRWTFLLAGYIQFCPWEAIRASIHWTKMRHPSVLPSPPREWTPKNHPGKVFANSTQCRTQMLET</sequence>
<name>A0A395I899_ASPHC</name>
<evidence type="ECO:0000313" key="3">
    <source>
        <dbReference type="Proteomes" id="UP000248961"/>
    </source>
</evidence>
<dbReference type="EMBL" id="KZ824269">
    <property type="protein sequence ID" value="RAL16480.1"/>
    <property type="molecule type" value="Genomic_DNA"/>
</dbReference>
<keyword evidence="3" id="KW-1185">Reference proteome</keyword>
<keyword evidence="1" id="KW-0472">Membrane</keyword>
<protein>
    <submittedName>
        <fullName evidence="2">Uncharacterized protein</fullName>
    </submittedName>
</protein>
<gene>
    <name evidence="2" type="ORF">BO97DRAFT_135432</name>
</gene>
<evidence type="ECO:0000313" key="2">
    <source>
        <dbReference type="EMBL" id="RAL16480.1"/>
    </source>
</evidence>
<organism evidence="2 3">
    <name type="scientific">Aspergillus homomorphus (strain CBS 101889)</name>
    <dbReference type="NCBI Taxonomy" id="1450537"/>
    <lineage>
        <taxon>Eukaryota</taxon>
        <taxon>Fungi</taxon>
        <taxon>Dikarya</taxon>
        <taxon>Ascomycota</taxon>
        <taxon>Pezizomycotina</taxon>
        <taxon>Eurotiomycetes</taxon>
        <taxon>Eurotiomycetidae</taxon>
        <taxon>Eurotiales</taxon>
        <taxon>Aspergillaceae</taxon>
        <taxon>Aspergillus</taxon>
        <taxon>Aspergillus subgen. Circumdati</taxon>
    </lineage>
</organism>
<reference evidence="2 3" key="1">
    <citation type="submission" date="2018-02" db="EMBL/GenBank/DDBJ databases">
        <title>The genomes of Aspergillus section Nigri reveals drivers in fungal speciation.</title>
        <authorList>
            <consortium name="DOE Joint Genome Institute"/>
            <person name="Vesth T.C."/>
            <person name="Nybo J."/>
            <person name="Theobald S."/>
            <person name="Brandl J."/>
            <person name="Frisvad J.C."/>
            <person name="Nielsen K.F."/>
            <person name="Lyhne E.K."/>
            <person name="Kogle M.E."/>
            <person name="Kuo A."/>
            <person name="Riley R."/>
            <person name="Clum A."/>
            <person name="Nolan M."/>
            <person name="Lipzen A."/>
            <person name="Salamov A."/>
            <person name="Henrissat B."/>
            <person name="Wiebenga A."/>
            <person name="De vries R.P."/>
            <person name="Grigoriev I.V."/>
            <person name="Mortensen U.H."/>
            <person name="Andersen M.R."/>
            <person name="Baker S.E."/>
        </authorList>
    </citation>
    <scope>NUCLEOTIDE SEQUENCE [LARGE SCALE GENOMIC DNA]</scope>
    <source>
        <strain evidence="2 3">CBS 101889</strain>
    </source>
</reference>
<dbReference type="GeneID" id="37194359"/>
<dbReference type="VEuPathDB" id="FungiDB:BO97DRAFT_135432"/>
<accession>A0A395I899</accession>
<proteinExistence type="predicted"/>
<keyword evidence="1" id="KW-0812">Transmembrane</keyword>
<keyword evidence="1" id="KW-1133">Transmembrane helix</keyword>